<organism evidence="1 2">
    <name type="scientific">Paramecium pentaurelia</name>
    <dbReference type="NCBI Taxonomy" id="43138"/>
    <lineage>
        <taxon>Eukaryota</taxon>
        <taxon>Sar</taxon>
        <taxon>Alveolata</taxon>
        <taxon>Ciliophora</taxon>
        <taxon>Intramacronucleata</taxon>
        <taxon>Oligohymenophorea</taxon>
        <taxon>Peniculida</taxon>
        <taxon>Parameciidae</taxon>
        <taxon>Paramecium</taxon>
    </lineage>
</organism>
<protein>
    <submittedName>
        <fullName evidence="1">Uncharacterized protein</fullName>
    </submittedName>
</protein>
<dbReference type="PANTHER" id="PTHR33706:SF1">
    <property type="entry name" value="TPR REPEAT PROTEIN"/>
    <property type="match status" value="1"/>
</dbReference>
<dbReference type="AlphaFoldDB" id="A0A8S1VA15"/>
<dbReference type="EMBL" id="CAJJDO010000058">
    <property type="protein sequence ID" value="CAD8172849.1"/>
    <property type="molecule type" value="Genomic_DNA"/>
</dbReference>
<sequence length="572" mass="67641">MQGKYSQSNWYFQPTDFFIETTLDGKLMYIKDGEVLKQEKFNNIQSGDILRNLEQIKNLTWYGQYSFKNKKIGNWQAYWQGKQLKVGGNYDNKGKKIGKWIELFDNYWDLCKLISEGEYQNGIKIGIWQYYYDGKMISLGIYNNEGLKNGNWVDLYENFWSGCQVKFAGTYKSGLKQGNWDTLFQQKYYDTFNKMYFNNNFSGGGFYDKNGIKQGNWIELQESFSDSFLVTSKGEYRCGKKVGRWNIYFGCSEIQDYHIGGGLYDDNGGKIGVWIQLCDNQSRYLNLKKIENQIQFRRVNIINKKKLEDGTIYLKIRQSEEEFTIKMEKNQINGQNCIKIFQSNLFKLDLQQSYCQIIYIGQYFEGIKQGRWDIKFKYKEVNLKDYGKIGGGMYDKNGRQNGMWIDVDETFSNQSQVSYQGEYNEGIKIGKWDYVLNRNNKNKLDIFGGGFYDQDGKKKGKWINFHTKFSKYLNKNFIKISDFQVIYLGEYKNGIKFGKWENKYRFETKEQLKNSGVGNYDHIGRKIGKWIYIDFEFQFGYELIHIGNYFKGIQQGKFLKKMLPLQSLIQKI</sequence>
<gene>
    <name evidence="1" type="ORF">PPENT_87.1.T0580087</name>
</gene>
<dbReference type="PANTHER" id="PTHR33706">
    <property type="entry name" value="MORN VARIANT REPEAT PROTEIN"/>
    <property type="match status" value="1"/>
</dbReference>
<evidence type="ECO:0000313" key="1">
    <source>
        <dbReference type="EMBL" id="CAD8172849.1"/>
    </source>
</evidence>
<dbReference type="Proteomes" id="UP000689195">
    <property type="component" value="Unassembled WGS sequence"/>
</dbReference>
<name>A0A8S1VA15_9CILI</name>
<proteinExistence type="predicted"/>
<accession>A0A8S1VA15</accession>
<reference evidence="1" key="1">
    <citation type="submission" date="2021-01" db="EMBL/GenBank/DDBJ databases">
        <authorList>
            <consortium name="Genoscope - CEA"/>
            <person name="William W."/>
        </authorList>
    </citation>
    <scope>NUCLEOTIDE SEQUENCE</scope>
</reference>
<keyword evidence="2" id="KW-1185">Reference proteome</keyword>
<evidence type="ECO:0000313" key="2">
    <source>
        <dbReference type="Proteomes" id="UP000689195"/>
    </source>
</evidence>
<comment type="caution">
    <text evidence="1">The sequence shown here is derived from an EMBL/GenBank/DDBJ whole genome shotgun (WGS) entry which is preliminary data.</text>
</comment>
<dbReference type="OrthoDB" id="298777at2759"/>